<organism evidence="1 2">
    <name type="scientific">Nitrosomonas ureae</name>
    <dbReference type="NCBI Taxonomy" id="44577"/>
    <lineage>
        <taxon>Bacteria</taxon>
        <taxon>Pseudomonadati</taxon>
        <taxon>Pseudomonadota</taxon>
        <taxon>Betaproteobacteria</taxon>
        <taxon>Nitrosomonadales</taxon>
        <taxon>Nitrosomonadaceae</taxon>
        <taxon>Nitrosomonas</taxon>
    </lineage>
</organism>
<dbReference type="AlphaFoldDB" id="A0A1H5V8B2"/>
<gene>
    <name evidence="1" type="ORF">SAMN05216334_11167</name>
</gene>
<protein>
    <submittedName>
        <fullName evidence="1">Uncharacterized protein</fullName>
    </submittedName>
</protein>
<sequence>MESDEIKPVALKKLFYDYKTGSKIIVVLVLSCAFSVQAASSMHIQGLIQQLGILQQDLANLKRGKVVSFQVTENDKKELAAGVAIYISSTPAKVVEFLRNKGMISVDTEIISQSLISPQTTLSSFKELNFKLGDKDEADLLAAKPGDTFNLSAQEFKTLQTIKSEHPDSITESYRKILFERWQAYRKEGLKGIATYDRGAGRVSDPGKELRKAILSNKVLLNHFPELYQAWLNYPVVMPANAEERFFLINRQVENRSTAVLLHRMILTEKAGGIILSRQFYVEHSYNSNQFIIGSLPYRNGSLVFYTNRTFTDQVTGFGSGLKHSVGREQMRHRMEKHLINIKNALK</sequence>
<name>A0A1H5V8B2_9PROT</name>
<dbReference type="RefSeq" id="WP_103966498.1">
    <property type="nucleotide sequence ID" value="NZ_FNUX01000011.1"/>
</dbReference>
<accession>A0A1H5V8B2</accession>
<dbReference type="EMBL" id="FNUX01000011">
    <property type="protein sequence ID" value="SEF83443.1"/>
    <property type="molecule type" value="Genomic_DNA"/>
</dbReference>
<reference evidence="1 2" key="1">
    <citation type="submission" date="2016-10" db="EMBL/GenBank/DDBJ databases">
        <authorList>
            <person name="de Groot N.N."/>
        </authorList>
    </citation>
    <scope>NUCLEOTIDE SEQUENCE [LARGE SCALE GENOMIC DNA]</scope>
    <source>
        <strain evidence="1 2">Nm13</strain>
    </source>
</reference>
<evidence type="ECO:0000313" key="2">
    <source>
        <dbReference type="Proteomes" id="UP000236753"/>
    </source>
</evidence>
<dbReference type="Proteomes" id="UP000236753">
    <property type="component" value="Unassembled WGS sequence"/>
</dbReference>
<dbReference type="OrthoDB" id="5572847at2"/>
<proteinExistence type="predicted"/>
<evidence type="ECO:0000313" key="1">
    <source>
        <dbReference type="EMBL" id="SEF83443.1"/>
    </source>
</evidence>